<evidence type="ECO:0000259" key="3">
    <source>
        <dbReference type="PROSITE" id="PS50192"/>
    </source>
</evidence>
<organism evidence="4 5">
    <name type="scientific">Prymnesium parvum</name>
    <name type="common">Toxic golden alga</name>
    <dbReference type="NCBI Taxonomy" id="97485"/>
    <lineage>
        <taxon>Eukaryota</taxon>
        <taxon>Haptista</taxon>
        <taxon>Haptophyta</taxon>
        <taxon>Prymnesiophyceae</taxon>
        <taxon>Prymnesiales</taxon>
        <taxon>Prymnesiaceae</taxon>
        <taxon>Prymnesium</taxon>
    </lineage>
</organism>
<dbReference type="GO" id="GO:0005484">
    <property type="term" value="F:SNAP receptor activity"/>
    <property type="evidence" value="ECO:0007669"/>
    <property type="project" value="InterPro"/>
</dbReference>
<dbReference type="PROSITE" id="PS50192">
    <property type="entry name" value="T_SNARE"/>
    <property type="match status" value="1"/>
</dbReference>
<dbReference type="Proteomes" id="UP001515480">
    <property type="component" value="Unassembled WGS sequence"/>
</dbReference>
<evidence type="ECO:0000256" key="1">
    <source>
        <dbReference type="ARBA" id="ARBA00009063"/>
    </source>
</evidence>
<evidence type="ECO:0000313" key="5">
    <source>
        <dbReference type="Proteomes" id="UP001515480"/>
    </source>
</evidence>
<keyword evidence="2" id="KW-0812">Transmembrane</keyword>
<dbReference type="InterPro" id="IPR000727">
    <property type="entry name" value="T_SNARE_dom"/>
</dbReference>
<dbReference type="SMART" id="SM00397">
    <property type="entry name" value="t_SNARE"/>
    <property type="match status" value="1"/>
</dbReference>
<keyword evidence="5" id="KW-1185">Reference proteome</keyword>
<dbReference type="InterPro" id="IPR006012">
    <property type="entry name" value="Syntaxin/epimorphin_CS"/>
</dbReference>
<feature type="domain" description="T-SNARE coiled-coil homology" evidence="3">
    <location>
        <begin position="6"/>
        <end position="68"/>
    </location>
</feature>
<dbReference type="CDD" id="cd15841">
    <property type="entry name" value="SNARE_Qc"/>
    <property type="match status" value="1"/>
</dbReference>
<evidence type="ECO:0000313" key="4">
    <source>
        <dbReference type="EMBL" id="KAL1507693.1"/>
    </source>
</evidence>
<evidence type="ECO:0000256" key="2">
    <source>
        <dbReference type="SAM" id="Phobius"/>
    </source>
</evidence>
<dbReference type="GO" id="GO:0016020">
    <property type="term" value="C:membrane"/>
    <property type="evidence" value="ECO:0007669"/>
    <property type="project" value="InterPro"/>
</dbReference>
<dbReference type="AlphaFoldDB" id="A0AB34IXQ4"/>
<dbReference type="PROSITE" id="PS00914">
    <property type="entry name" value="SYNTAXIN"/>
    <property type="match status" value="1"/>
</dbReference>
<dbReference type="Gene3D" id="1.20.5.110">
    <property type="match status" value="1"/>
</dbReference>
<dbReference type="SUPFAM" id="SSF58038">
    <property type="entry name" value="SNARE fusion complex"/>
    <property type="match status" value="1"/>
</dbReference>
<keyword evidence="2" id="KW-0472">Membrane</keyword>
<sequence>MGDQTALLARQQDEELGRLGAGVKRVKALAGLMRDELHEQDVILETLEEDVERTDSAMKSMSTRMGGLIEQAKGSDRALWTTIVVLSLLLAFLVYQVLS</sequence>
<dbReference type="EMBL" id="JBGBPQ010000017">
    <property type="protein sequence ID" value="KAL1507693.1"/>
    <property type="molecule type" value="Genomic_DNA"/>
</dbReference>
<dbReference type="GO" id="GO:0006886">
    <property type="term" value="P:intracellular protein transport"/>
    <property type="evidence" value="ECO:0007669"/>
    <property type="project" value="InterPro"/>
</dbReference>
<name>A0AB34IXQ4_PRYPA</name>
<comment type="caution">
    <text evidence="4">The sequence shown here is derived from an EMBL/GenBank/DDBJ whole genome shotgun (WGS) entry which is preliminary data.</text>
</comment>
<comment type="similarity">
    <text evidence="1">Belongs to the syntaxin family.</text>
</comment>
<proteinExistence type="inferred from homology"/>
<protein>
    <recommendedName>
        <fullName evidence="3">t-SNARE coiled-coil homology domain-containing protein</fullName>
    </recommendedName>
</protein>
<gene>
    <name evidence="4" type="ORF">AB1Y20_007306</name>
</gene>
<feature type="transmembrane region" description="Helical" evidence="2">
    <location>
        <begin position="78"/>
        <end position="98"/>
    </location>
</feature>
<accession>A0AB34IXQ4</accession>
<reference evidence="4 5" key="1">
    <citation type="journal article" date="2024" name="Science">
        <title>Giant polyketide synthase enzymes in the biosynthesis of giant marine polyether toxins.</title>
        <authorList>
            <person name="Fallon T.R."/>
            <person name="Shende V.V."/>
            <person name="Wierzbicki I.H."/>
            <person name="Pendleton A.L."/>
            <person name="Watervoot N.F."/>
            <person name="Auber R.P."/>
            <person name="Gonzalez D.J."/>
            <person name="Wisecaver J.H."/>
            <person name="Moore B.S."/>
        </authorList>
    </citation>
    <scope>NUCLEOTIDE SEQUENCE [LARGE SCALE GENOMIC DNA]</scope>
    <source>
        <strain evidence="4 5">12B1</strain>
    </source>
</reference>
<keyword evidence="2" id="KW-1133">Transmembrane helix</keyword>